<feature type="non-terminal residue" evidence="1">
    <location>
        <position position="278"/>
    </location>
</feature>
<evidence type="ECO:0000313" key="2">
    <source>
        <dbReference type="Proteomes" id="UP001519460"/>
    </source>
</evidence>
<reference evidence="1 2" key="1">
    <citation type="journal article" date="2023" name="Sci. Data">
        <title>Genome assembly of the Korean intertidal mud-creeper Batillaria attramentaria.</title>
        <authorList>
            <person name="Patra A.K."/>
            <person name="Ho P.T."/>
            <person name="Jun S."/>
            <person name="Lee S.J."/>
            <person name="Kim Y."/>
            <person name="Won Y.J."/>
        </authorList>
    </citation>
    <scope>NUCLEOTIDE SEQUENCE [LARGE SCALE GENOMIC DNA]</scope>
    <source>
        <strain evidence="1">Wonlab-2016</strain>
    </source>
</reference>
<feature type="non-terminal residue" evidence="1">
    <location>
        <position position="1"/>
    </location>
</feature>
<evidence type="ECO:0000313" key="1">
    <source>
        <dbReference type="EMBL" id="KAK7488135.1"/>
    </source>
</evidence>
<organism evidence="1 2">
    <name type="scientific">Batillaria attramentaria</name>
    <dbReference type="NCBI Taxonomy" id="370345"/>
    <lineage>
        <taxon>Eukaryota</taxon>
        <taxon>Metazoa</taxon>
        <taxon>Spiralia</taxon>
        <taxon>Lophotrochozoa</taxon>
        <taxon>Mollusca</taxon>
        <taxon>Gastropoda</taxon>
        <taxon>Caenogastropoda</taxon>
        <taxon>Sorbeoconcha</taxon>
        <taxon>Cerithioidea</taxon>
        <taxon>Batillariidae</taxon>
        <taxon>Batillaria</taxon>
    </lineage>
</organism>
<dbReference type="AlphaFoldDB" id="A0ABD0KMA9"/>
<proteinExistence type="predicted"/>
<dbReference type="EMBL" id="JACVVK020000154">
    <property type="protein sequence ID" value="KAK7488135.1"/>
    <property type="molecule type" value="Genomic_DNA"/>
</dbReference>
<name>A0ABD0KMA9_9CAEN</name>
<dbReference type="Proteomes" id="UP001519460">
    <property type="component" value="Unassembled WGS sequence"/>
</dbReference>
<keyword evidence="2" id="KW-1185">Reference proteome</keyword>
<gene>
    <name evidence="1" type="ORF">BaRGS_00020577</name>
</gene>
<sequence>KSASREEEPLDWGDYPQTHERRQGYLIHQFTLIKHGTQAETRATKSAADGASIQHCVPCLRLSALSTFRTTASKSCVFNSHRTRSCCDLSAIGGRRVFVSYLLLMSDPAGAAGGAGVLSVTSQGTFIAAPAPPPESSFHGRLLSRQSSSTFLNGLSGKDNQRAFSAGWVNGGKELINPVKQIEKGGAAGRLQLMVRGGDEWQLLLVEKSRASWITNDQLKKTRFAWIIWGFINFSCWRPAGTPDTARYPKTFQTQKWREIARGADFLDTLVSKEASRR</sequence>
<accession>A0ABD0KMA9</accession>
<comment type="caution">
    <text evidence="1">The sequence shown here is derived from an EMBL/GenBank/DDBJ whole genome shotgun (WGS) entry which is preliminary data.</text>
</comment>
<protein>
    <submittedName>
        <fullName evidence="1">Uncharacterized protein</fullName>
    </submittedName>
</protein>